<gene>
    <name evidence="1" type="ORF">JN11_03074</name>
</gene>
<dbReference type="Proteomes" id="UP000317010">
    <property type="component" value="Unassembled WGS sequence"/>
</dbReference>
<proteinExistence type="predicted"/>
<keyword evidence="2" id="KW-1185">Reference proteome</keyword>
<protein>
    <submittedName>
        <fullName evidence="1">Uncharacterized protein</fullName>
    </submittedName>
</protein>
<evidence type="ECO:0000313" key="1">
    <source>
        <dbReference type="EMBL" id="TWI98885.1"/>
    </source>
</evidence>
<accession>A0A562TZ39</accession>
<reference evidence="1 2" key="1">
    <citation type="submission" date="2019-07" db="EMBL/GenBank/DDBJ databases">
        <title>Genomic Encyclopedia of Archaeal and Bacterial Type Strains, Phase II (KMG-II): from individual species to whole genera.</title>
        <authorList>
            <person name="Goeker M."/>
        </authorList>
    </citation>
    <scope>NUCLEOTIDE SEQUENCE [LARGE SCALE GENOMIC DNA]</scope>
    <source>
        <strain evidence="1 2">ATCC BAA-1854</strain>
    </source>
</reference>
<evidence type="ECO:0000313" key="2">
    <source>
        <dbReference type="Proteomes" id="UP000317010"/>
    </source>
</evidence>
<dbReference type="EMBL" id="VLLI01000008">
    <property type="protein sequence ID" value="TWI98885.1"/>
    <property type="molecule type" value="Genomic_DNA"/>
</dbReference>
<dbReference type="AlphaFoldDB" id="A0A562TZ39"/>
<comment type="caution">
    <text evidence="1">The sequence shown here is derived from an EMBL/GenBank/DDBJ whole genome shotgun (WGS) entry which is preliminary data.</text>
</comment>
<dbReference type="RefSeq" id="WP_170227761.1">
    <property type="nucleotide sequence ID" value="NZ_VLLI01000008.1"/>
</dbReference>
<name>A0A562TZ39_9SPHI</name>
<organism evidence="1 2">
    <name type="scientific">Mucilaginibacter frigoritolerans</name>
    <dbReference type="NCBI Taxonomy" id="652788"/>
    <lineage>
        <taxon>Bacteria</taxon>
        <taxon>Pseudomonadati</taxon>
        <taxon>Bacteroidota</taxon>
        <taxon>Sphingobacteriia</taxon>
        <taxon>Sphingobacteriales</taxon>
        <taxon>Sphingobacteriaceae</taxon>
        <taxon>Mucilaginibacter</taxon>
    </lineage>
</organism>
<sequence length="53" mass="5408">MKTELGKPLTKKQMREILGGKFPGCAPAGKLGSAYVQGCCAPGLPDPTTGICS</sequence>